<feature type="transmembrane region" description="Helical" evidence="10">
    <location>
        <begin position="63"/>
        <end position="81"/>
    </location>
</feature>
<accession>A0A7G9RUX3</accession>
<dbReference type="Pfam" id="PF12399">
    <property type="entry name" value="BCA_ABC_TP_C"/>
    <property type="match status" value="1"/>
</dbReference>
<dbReference type="PROSITE" id="PS50893">
    <property type="entry name" value="ABC_TRANSPORTER_2"/>
    <property type="match status" value="1"/>
</dbReference>
<keyword evidence="4 10" id="KW-0812">Transmembrane</keyword>
<evidence type="ECO:0000256" key="2">
    <source>
        <dbReference type="ARBA" id="ARBA00022448"/>
    </source>
</evidence>
<dbReference type="InterPro" id="IPR003593">
    <property type="entry name" value="AAA+_ATPase"/>
</dbReference>
<dbReference type="InterPro" id="IPR032823">
    <property type="entry name" value="BCA_ABC_TP_C"/>
</dbReference>
<dbReference type="EMBL" id="CP060714">
    <property type="protein sequence ID" value="QNN59398.1"/>
    <property type="molecule type" value="Genomic_DNA"/>
</dbReference>
<dbReference type="PANTHER" id="PTHR45772:SF7">
    <property type="entry name" value="AMINO ACID ABC TRANSPORTER ATP-BINDING PROTEIN"/>
    <property type="match status" value="1"/>
</dbReference>
<dbReference type="GO" id="GO:0042941">
    <property type="term" value="P:D-alanine transmembrane transport"/>
    <property type="evidence" value="ECO:0007669"/>
    <property type="project" value="TreeGrafter"/>
</dbReference>
<evidence type="ECO:0000256" key="10">
    <source>
        <dbReference type="SAM" id="Phobius"/>
    </source>
</evidence>
<dbReference type="GO" id="GO:0015188">
    <property type="term" value="F:L-isoleucine transmembrane transporter activity"/>
    <property type="evidence" value="ECO:0007669"/>
    <property type="project" value="TreeGrafter"/>
</dbReference>
<keyword evidence="13" id="KW-1185">Reference proteome</keyword>
<dbReference type="InterPro" id="IPR001851">
    <property type="entry name" value="ABC_transp_permease"/>
</dbReference>
<dbReference type="SMART" id="SM00382">
    <property type="entry name" value="AAA"/>
    <property type="match status" value="1"/>
</dbReference>
<dbReference type="SUPFAM" id="SSF52540">
    <property type="entry name" value="P-loop containing nucleoside triphosphate hydrolases"/>
    <property type="match status" value="1"/>
</dbReference>
<dbReference type="CDD" id="cd06581">
    <property type="entry name" value="TM_PBP1_LivM_like"/>
    <property type="match status" value="1"/>
</dbReference>
<sequence length="620" mass="66944">MKGELKHYSWLIVITVLVACVPLATSNDFHLRVLFLIGVNYIAASGLNVLVNYTGQKSLGHAGLFAVGAYAVALLTARWGWNPWAAFAMAGVLAGLFGVVIALPALRVKGPALAMVTIGFGIVVEKIVSEWQDVFAGQQGIYGVIPLGIGGQMFGTRHWVWFVLALCVLLHVMFRYLLDGRFGRAFLAVNTAEVAAESVGVSVYRFKVLAFVISAFTCGIAGALIAQQNQYINSDFINFNLSIFFLLIVLFGGNSVYGPLLGAVVLTLLDSLLSRWPDVQHFTYGALLLFALYAMPNGLAGFVRRLARRFAPGLMPQEVLPQDLPPWQPRSLAGQASPAGGEALLDGRGLYKAYGGVVPTNEVDIRIRPGHVHSLIGPNGAGKTTLLNILSGIVVPERGTIRFDGRDIVGVSTNRIARMGLGRTFQNLRLFSDMSVLDNVKVGLHAHIDAGFFSSLLGVGKARRAELAARDEALQILDRLHLRDKAQEIAGNLPYGLQRRLELARALATHPRLLLLDEPAAGLNPQETQELIQVIARIRDIGITVLLIEHHMDLVMAVSDHVIVLDYGQKIAEGTPAEVQNNPRVIAAYLGSEDEEDDGVNDGGDGDDQQHQGAAGGQHV</sequence>
<evidence type="ECO:0000313" key="13">
    <source>
        <dbReference type="Proteomes" id="UP000515811"/>
    </source>
</evidence>
<dbReference type="PANTHER" id="PTHR45772">
    <property type="entry name" value="CONSERVED COMPONENT OF ABC TRANSPORTER FOR NATURAL AMINO ACIDS-RELATED"/>
    <property type="match status" value="1"/>
</dbReference>
<name>A0A7G9RUX3_9BURK</name>
<feature type="transmembrane region" description="Helical" evidence="10">
    <location>
        <begin position="159"/>
        <end position="178"/>
    </location>
</feature>
<keyword evidence="3" id="KW-1003">Cell membrane</keyword>
<keyword evidence="6 12" id="KW-0067">ATP-binding</keyword>
<feature type="domain" description="ABC transporter" evidence="11">
    <location>
        <begin position="345"/>
        <end position="592"/>
    </location>
</feature>
<feature type="transmembrane region" description="Helical" evidence="10">
    <location>
        <begin position="31"/>
        <end position="51"/>
    </location>
</feature>
<evidence type="ECO:0000256" key="6">
    <source>
        <dbReference type="ARBA" id="ARBA00022840"/>
    </source>
</evidence>
<dbReference type="Pfam" id="PF00005">
    <property type="entry name" value="ABC_tran"/>
    <property type="match status" value="1"/>
</dbReference>
<dbReference type="Proteomes" id="UP000515811">
    <property type="component" value="Chromosome"/>
</dbReference>
<evidence type="ECO:0000256" key="1">
    <source>
        <dbReference type="ARBA" id="ARBA00004651"/>
    </source>
</evidence>
<dbReference type="FunFam" id="3.40.50.300:FF:000421">
    <property type="entry name" value="Branched-chain amino acid ABC transporter ATP-binding protein"/>
    <property type="match status" value="1"/>
</dbReference>
<evidence type="ECO:0000256" key="8">
    <source>
        <dbReference type="ARBA" id="ARBA00023136"/>
    </source>
</evidence>
<feature type="region of interest" description="Disordered" evidence="9">
    <location>
        <begin position="592"/>
        <end position="620"/>
    </location>
</feature>
<evidence type="ECO:0000256" key="9">
    <source>
        <dbReference type="SAM" id="MobiDB-lite"/>
    </source>
</evidence>
<keyword evidence="5" id="KW-0547">Nucleotide-binding</keyword>
<feature type="transmembrane region" description="Helical" evidence="10">
    <location>
        <begin position="208"/>
        <end position="227"/>
    </location>
</feature>
<dbReference type="PROSITE" id="PS51257">
    <property type="entry name" value="PROKAR_LIPOPROTEIN"/>
    <property type="match status" value="1"/>
</dbReference>
<dbReference type="GO" id="GO:0015192">
    <property type="term" value="F:L-phenylalanine transmembrane transporter activity"/>
    <property type="evidence" value="ECO:0007669"/>
    <property type="project" value="TreeGrafter"/>
</dbReference>
<proteinExistence type="predicted"/>
<dbReference type="GO" id="GO:0005304">
    <property type="term" value="F:L-valine transmembrane transporter activity"/>
    <property type="evidence" value="ECO:0007669"/>
    <property type="project" value="TreeGrafter"/>
</dbReference>
<evidence type="ECO:0000256" key="5">
    <source>
        <dbReference type="ARBA" id="ARBA00022741"/>
    </source>
</evidence>
<comment type="subcellular location">
    <subcellularLocation>
        <location evidence="1">Cell membrane</location>
        <topology evidence="1">Multi-pass membrane protein</topology>
    </subcellularLocation>
</comment>
<dbReference type="InterPro" id="IPR027417">
    <property type="entry name" value="P-loop_NTPase"/>
</dbReference>
<dbReference type="RefSeq" id="WP_187600410.1">
    <property type="nucleotide sequence ID" value="NZ_CP060714.1"/>
</dbReference>
<feature type="transmembrane region" description="Helical" evidence="10">
    <location>
        <begin position="281"/>
        <end position="303"/>
    </location>
</feature>
<protein>
    <submittedName>
        <fullName evidence="12">Branched-chain amino acid ABC transporter ATP-binding protein/permease</fullName>
    </submittedName>
</protein>
<evidence type="ECO:0000256" key="3">
    <source>
        <dbReference type="ARBA" id="ARBA00022475"/>
    </source>
</evidence>
<gene>
    <name evidence="12" type="ORF">H9K76_02010</name>
</gene>
<dbReference type="GO" id="GO:1903805">
    <property type="term" value="P:L-valine import across plasma membrane"/>
    <property type="evidence" value="ECO:0007669"/>
    <property type="project" value="TreeGrafter"/>
</dbReference>
<evidence type="ECO:0000256" key="4">
    <source>
        <dbReference type="ARBA" id="ARBA00022692"/>
    </source>
</evidence>
<feature type="transmembrane region" description="Helical" evidence="10">
    <location>
        <begin position="87"/>
        <end position="106"/>
    </location>
</feature>
<keyword evidence="7 10" id="KW-1133">Transmembrane helix</keyword>
<dbReference type="CDD" id="cd03219">
    <property type="entry name" value="ABC_Mj1267_LivG_branched"/>
    <property type="match status" value="1"/>
</dbReference>
<feature type="transmembrane region" description="Helical" evidence="10">
    <location>
        <begin position="239"/>
        <end position="269"/>
    </location>
</feature>
<dbReference type="InterPro" id="IPR043428">
    <property type="entry name" value="LivM-like"/>
</dbReference>
<dbReference type="Pfam" id="PF02653">
    <property type="entry name" value="BPD_transp_2"/>
    <property type="match status" value="1"/>
</dbReference>
<evidence type="ECO:0000256" key="7">
    <source>
        <dbReference type="ARBA" id="ARBA00022989"/>
    </source>
</evidence>
<dbReference type="AlphaFoldDB" id="A0A7G9RUX3"/>
<dbReference type="GO" id="GO:1903806">
    <property type="term" value="P:L-isoleucine import across plasma membrane"/>
    <property type="evidence" value="ECO:0007669"/>
    <property type="project" value="TreeGrafter"/>
</dbReference>
<dbReference type="GO" id="GO:0016887">
    <property type="term" value="F:ATP hydrolysis activity"/>
    <property type="evidence" value="ECO:0007669"/>
    <property type="project" value="InterPro"/>
</dbReference>
<dbReference type="GO" id="GO:0015808">
    <property type="term" value="P:L-alanine transport"/>
    <property type="evidence" value="ECO:0007669"/>
    <property type="project" value="TreeGrafter"/>
</dbReference>
<reference evidence="12 13" key="1">
    <citation type="submission" date="2020-08" db="EMBL/GenBank/DDBJ databases">
        <title>Genome sequence of Diaphorobacter ruginosibacter DSM 27467T.</title>
        <authorList>
            <person name="Hyun D.-W."/>
            <person name="Bae J.-W."/>
        </authorList>
    </citation>
    <scope>NUCLEOTIDE SEQUENCE [LARGE SCALE GENOMIC DNA]</scope>
    <source>
        <strain evidence="12 13">DSM 27467</strain>
    </source>
</reference>
<dbReference type="InterPro" id="IPR051120">
    <property type="entry name" value="ABC_AA/LPS_Transport"/>
</dbReference>
<evidence type="ECO:0000259" key="11">
    <source>
        <dbReference type="PROSITE" id="PS50893"/>
    </source>
</evidence>
<dbReference type="GO" id="GO:0005886">
    <property type="term" value="C:plasma membrane"/>
    <property type="evidence" value="ECO:0007669"/>
    <property type="project" value="UniProtKB-SubCell"/>
</dbReference>
<organism evidence="12 13">
    <name type="scientific">Diaphorobacter ruginosibacter</name>
    <dbReference type="NCBI Taxonomy" id="1715720"/>
    <lineage>
        <taxon>Bacteria</taxon>
        <taxon>Pseudomonadati</taxon>
        <taxon>Pseudomonadota</taxon>
        <taxon>Betaproteobacteria</taxon>
        <taxon>Burkholderiales</taxon>
        <taxon>Comamonadaceae</taxon>
        <taxon>Diaphorobacter</taxon>
    </lineage>
</organism>
<dbReference type="InterPro" id="IPR003439">
    <property type="entry name" value="ABC_transporter-like_ATP-bd"/>
</dbReference>
<evidence type="ECO:0000313" key="12">
    <source>
        <dbReference type="EMBL" id="QNN59398.1"/>
    </source>
</evidence>
<feature type="transmembrane region" description="Helical" evidence="10">
    <location>
        <begin position="7"/>
        <end position="25"/>
    </location>
</feature>
<dbReference type="GO" id="GO:0005524">
    <property type="term" value="F:ATP binding"/>
    <property type="evidence" value="ECO:0007669"/>
    <property type="project" value="UniProtKB-KW"/>
</dbReference>
<dbReference type="KEGG" id="drg:H9K76_02010"/>
<keyword evidence="2" id="KW-0813">Transport</keyword>
<dbReference type="Gene3D" id="3.40.50.300">
    <property type="entry name" value="P-loop containing nucleotide triphosphate hydrolases"/>
    <property type="match status" value="1"/>
</dbReference>
<feature type="compositionally biased region" description="Acidic residues" evidence="9">
    <location>
        <begin position="592"/>
        <end position="607"/>
    </location>
</feature>
<keyword evidence="8 10" id="KW-0472">Membrane</keyword>